<dbReference type="AlphaFoldDB" id="A0A0F9BTH9"/>
<feature type="non-terminal residue" evidence="1">
    <location>
        <position position="1"/>
    </location>
</feature>
<dbReference type="EMBL" id="LAZR01047647">
    <property type="protein sequence ID" value="KKK93739.1"/>
    <property type="molecule type" value="Genomic_DNA"/>
</dbReference>
<reference evidence="1" key="1">
    <citation type="journal article" date="2015" name="Nature">
        <title>Complex archaea that bridge the gap between prokaryotes and eukaryotes.</title>
        <authorList>
            <person name="Spang A."/>
            <person name="Saw J.H."/>
            <person name="Jorgensen S.L."/>
            <person name="Zaremba-Niedzwiedzka K."/>
            <person name="Martijn J."/>
            <person name="Lind A.E."/>
            <person name="van Eijk R."/>
            <person name="Schleper C."/>
            <person name="Guy L."/>
            <person name="Ettema T.J."/>
        </authorList>
    </citation>
    <scope>NUCLEOTIDE SEQUENCE</scope>
</reference>
<organism evidence="1">
    <name type="scientific">marine sediment metagenome</name>
    <dbReference type="NCBI Taxonomy" id="412755"/>
    <lineage>
        <taxon>unclassified sequences</taxon>
        <taxon>metagenomes</taxon>
        <taxon>ecological metagenomes</taxon>
    </lineage>
</organism>
<protein>
    <submittedName>
        <fullName evidence="1">Uncharacterized protein</fullName>
    </submittedName>
</protein>
<accession>A0A0F9BTH9</accession>
<evidence type="ECO:0000313" key="1">
    <source>
        <dbReference type="EMBL" id="KKK93739.1"/>
    </source>
</evidence>
<gene>
    <name evidence="1" type="ORF">LCGC14_2689870</name>
</gene>
<name>A0A0F9BTH9_9ZZZZ</name>
<sequence>FNIGWKTSSHLTLTNAAMNLWDYTNSVWRTFTRHEHVDWTTDTLEKNDDGFTESMNINQQVDIANDITTGVFADYSNISAANTYGWKTHTFKIRLDSGAALLPVLREIIHLEKVSLVLDLDIDQQYQVGVAKIQTVNDHNLVFYANAGISWLDEDIRNDGISGGGVDDAGLAVGDEYYITDKISDILEALWVASGADQIMNLNVVITSEIPDIEDLRRVMILQYVQKVSELQGLIYFTSYTTDPTNDLPTFNITDTPVDSGLILTPIDFIEPLTQTTYKIDSSKELSTLKLVAKNGIIGTVSISSEHTPELGLETVLVARPDIHTARQAGAWLSKKKLLYTNAYRYFSCRINYDRASQDYSLLDIGKEVSVKNPANASIVDHQTGTNGRLLIYQLELNRNWNNGYSNYITLILQQRFA</sequence>
<proteinExistence type="predicted"/>
<comment type="caution">
    <text evidence="1">The sequence shown here is derived from an EMBL/GenBank/DDBJ whole genome shotgun (WGS) entry which is preliminary data.</text>
</comment>